<organism evidence="1 2">
    <name type="scientific">Acorus gramineus</name>
    <name type="common">Dwarf sweet flag</name>
    <dbReference type="NCBI Taxonomy" id="55184"/>
    <lineage>
        <taxon>Eukaryota</taxon>
        <taxon>Viridiplantae</taxon>
        <taxon>Streptophyta</taxon>
        <taxon>Embryophyta</taxon>
        <taxon>Tracheophyta</taxon>
        <taxon>Spermatophyta</taxon>
        <taxon>Magnoliopsida</taxon>
        <taxon>Liliopsida</taxon>
        <taxon>Acoraceae</taxon>
        <taxon>Acorus</taxon>
    </lineage>
</organism>
<gene>
    <name evidence="1" type="ORF">QJS04_geneDACA022918</name>
</gene>
<evidence type="ECO:0000313" key="2">
    <source>
        <dbReference type="Proteomes" id="UP001179952"/>
    </source>
</evidence>
<accession>A0AAV9A282</accession>
<reference evidence="1" key="1">
    <citation type="journal article" date="2023" name="Nat. Commun.">
        <title>Diploid and tetraploid genomes of Acorus and the evolution of monocots.</title>
        <authorList>
            <person name="Ma L."/>
            <person name="Liu K.W."/>
            <person name="Li Z."/>
            <person name="Hsiao Y.Y."/>
            <person name="Qi Y."/>
            <person name="Fu T."/>
            <person name="Tang G.D."/>
            <person name="Zhang D."/>
            <person name="Sun W.H."/>
            <person name="Liu D.K."/>
            <person name="Li Y."/>
            <person name="Chen G.Z."/>
            <person name="Liu X.D."/>
            <person name="Liao X.Y."/>
            <person name="Jiang Y.T."/>
            <person name="Yu X."/>
            <person name="Hao Y."/>
            <person name="Huang J."/>
            <person name="Zhao X.W."/>
            <person name="Ke S."/>
            <person name="Chen Y.Y."/>
            <person name="Wu W.L."/>
            <person name="Hsu J.L."/>
            <person name="Lin Y.F."/>
            <person name="Huang M.D."/>
            <person name="Li C.Y."/>
            <person name="Huang L."/>
            <person name="Wang Z.W."/>
            <person name="Zhao X."/>
            <person name="Zhong W.Y."/>
            <person name="Peng D.H."/>
            <person name="Ahmad S."/>
            <person name="Lan S."/>
            <person name="Zhang J.S."/>
            <person name="Tsai W.C."/>
            <person name="Van de Peer Y."/>
            <person name="Liu Z.J."/>
        </authorList>
    </citation>
    <scope>NUCLEOTIDE SEQUENCE</scope>
    <source>
        <strain evidence="1">SCP</strain>
    </source>
</reference>
<reference evidence="1" key="2">
    <citation type="submission" date="2023-06" db="EMBL/GenBank/DDBJ databases">
        <authorList>
            <person name="Ma L."/>
            <person name="Liu K.-W."/>
            <person name="Li Z."/>
            <person name="Hsiao Y.-Y."/>
            <person name="Qi Y."/>
            <person name="Fu T."/>
            <person name="Tang G."/>
            <person name="Zhang D."/>
            <person name="Sun W.-H."/>
            <person name="Liu D.-K."/>
            <person name="Li Y."/>
            <person name="Chen G.-Z."/>
            <person name="Liu X.-D."/>
            <person name="Liao X.-Y."/>
            <person name="Jiang Y.-T."/>
            <person name="Yu X."/>
            <person name="Hao Y."/>
            <person name="Huang J."/>
            <person name="Zhao X.-W."/>
            <person name="Ke S."/>
            <person name="Chen Y.-Y."/>
            <person name="Wu W.-L."/>
            <person name="Hsu J.-L."/>
            <person name="Lin Y.-F."/>
            <person name="Huang M.-D."/>
            <person name="Li C.-Y."/>
            <person name="Huang L."/>
            <person name="Wang Z.-W."/>
            <person name="Zhao X."/>
            <person name="Zhong W.-Y."/>
            <person name="Peng D.-H."/>
            <person name="Ahmad S."/>
            <person name="Lan S."/>
            <person name="Zhang J.-S."/>
            <person name="Tsai W.-C."/>
            <person name="Van De Peer Y."/>
            <person name="Liu Z.-J."/>
        </authorList>
    </citation>
    <scope>NUCLEOTIDE SEQUENCE</scope>
    <source>
        <strain evidence="1">SCP</strain>
        <tissue evidence="1">Leaves</tissue>
    </source>
</reference>
<evidence type="ECO:0000313" key="1">
    <source>
        <dbReference type="EMBL" id="KAK1258075.1"/>
    </source>
</evidence>
<dbReference type="AlphaFoldDB" id="A0AAV9A282"/>
<name>A0AAV9A282_ACOGR</name>
<comment type="caution">
    <text evidence="1">The sequence shown here is derived from an EMBL/GenBank/DDBJ whole genome shotgun (WGS) entry which is preliminary data.</text>
</comment>
<keyword evidence="2" id="KW-1185">Reference proteome</keyword>
<sequence>MSEELPPDSPAIPKSIIPDLAHEPLISPIDESLPTPSLGPQHYDEPCALAPVQSIVTPVTFFSISTTLLTDPPLRKDSLPTKGLR</sequence>
<proteinExistence type="predicted"/>
<dbReference type="Proteomes" id="UP001179952">
    <property type="component" value="Unassembled WGS sequence"/>
</dbReference>
<protein>
    <submittedName>
        <fullName evidence="1">Uncharacterized protein</fullName>
    </submittedName>
</protein>
<dbReference type="EMBL" id="JAUJYN010000026">
    <property type="protein sequence ID" value="KAK1258075.1"/>
    <property type="molecule type" value="Genomic_DNA"/>
</dbReference>